<feature type="transmembrane region" description="Helical" evidence="5">
    <location>
        <begin position="74"/>
        <end position="94"/>
    </location>
</feature>
<dbReference type="Pfam" id="PF01957">
    <property type="entry name" value="NfeD"/>
    <property type="match status" value="1"/>
</dbReference>
<keyword evidence="4 5" id="KW-0472">Membrane</keyword>
<feature type="transmembrane region" description="Helical" evidence="5">
    <location>
        <begin position="53"/>
        <end position="69"/>
    </location>
</feature>
<dbReference type="InterPro" id="IPR012340">
    <property type="entry name" value="NA-bd_OB-fold"/>
</dbReference>
<feature type="domain" description="NfeD-like C-terminal" evidence="6">
    <location>
        <begin position="152"/>
        <end position="207"/>
    </location>
</feature>
<keyword evidence="9" id="KW-1185">Reference proteome</keyword>
<dbReference type="PANTHER" id="PTHR33507:SF3">
    <property type="entry name" value="INNER MEMBRANE PROTEIN YBBJ"/>
    <property type="match status" value="1"/>
</dbReference>
<organism evidence="8 9">
    <name type="scientific">Salicibibacter halophilus</name>
    <dbReference type="NCBI Taxonomy" id="2502791"/>
    <lineage>
        <taxon>Bacteria</taxon>
        <taxon>Bacillati</taxon>
        <taxon>Bacillota</taxon>
        <taxon>Bacilli</taxon>
        <taxon>Bacillales</taxon>
        <taxon>Bacillaceae</taxon>
        <taxon>Salicibibacter</taxon>
    </lineage>
</organism>
<feature type="domain" description="NfeD integral membrane" evidence="7">
    <location>
        <begin position="11"/>
        <end position="121"/>
    </location>
</feature>
<dbReference type="RefSeq" id="WP_142086322.1">
    <property type="nucleotide sequence ID" value="NZ_CP035485.1"/>
</dbReference>
<evidence type="ECO:0000256" key="3">
    <source>
        <dbReference type="ARBA" id="ARBA00022989"/>
    </source>
</evidence>
<gene>
    <name evidence="8" type="ORF">EPH95_00290</name>
</gene>
<comment type="subcellular location">
    <subcellularLocation>
        <location evidence="1">Membrane</location>
        <topology evidence="1">Multi-pass membrane protein</topology>
    </subcellularLocation>
</comment>
<keyword evidence="3 5" id="KW-1133">Transmembrane helix</keyword>
<dbReference type="Gene3D" id="2.40.50.140">
    <property type="entry name" value="Nucleic acid-binding proteins"/>
    <property type="match status" value="1"/>
</dbReference>
<evidence type="ECO:0000256" key="4">
    <source>
        <dbReference type="ARBA" id="ARBA00023136"/>
    </source>
</evidence>
<dbReference type="OrthoDB" id="9806253at2"/>
<accession>A0A514LD80</accession>
<dbReference type="PANTHER" id="PTHR33507">
    <property type="entry name" value="INNER MEMBRANE PROTEIN YBBJ"/>
    <property type="match status" value="1"/>
</dbReference>
<evidence type="ECO:0000259" key="6">
    <source>
        <dbReference type="Pfam" id="PF01957"/>
    </source>
</evidence>
<reference evidence="9" key="1">
    <citation type="submission" date="2019-01" db="EMBL/GenBank/DDBJ databases">
        <title>Genomic analysis of Salicibibacter sp. NKC3-5.</title>
        <authorList>
            <person name="Oh Y.J."/>
        </authorList>
    </citation>
    <scope>NUCLEOTIDE SEQUENCE [LARGE SCALE GENOMIC DNA]</scope>
    <source>
        <strain evidence="9">NKC3-5</strain>
    </source>
</reference>
<dbReference type="Proteomes" id="UP000319756">
    <property type="component" value="Chromosome"/>
</dbReference>
<name>A0A514LD80_9BACI</name>
<evidence type="ECO:0000259" key="7">
    <source>
        <dbReference type="Pfam" id="PF24961"/>
    </source>
</evidence>
<evidence type="ECO:0000313" key="8">
    <source>
        <dbReference type="EMBL" id="QDI89806.1"/>
    </source>
</evidence>
<dbReference type="Pfam" id="PF24961">
    <property type="entry name" value="NfeD_membrane"/>
    <property type="match status" value="1"/>
</dbReference>
<evidence type="ECO:0000256" key="1">
    <source>
        <dbReference type="ARBA" id="ARBA00004141"/>
    </source>
</evidence>
<feature type="transmembrane region" description="Helical" evidence="5">
    <location>
        <begin position="29"/>
        <end position="47"/>
    </location>
</feature>
<dbReference type="SUPFAM" id="SSF141322">
    <property type="entry name" value="NfeD domain-like"/>
    <property type="match status" value="1"/>
</dbReference>
<dbReference type="EMBL" id="CP035485">
    <property type="protein sequence ID" value="QDI89806.1"/>
    <property type="molecule type" value="Genomic_DNA"/>
</dbReference>
<evidence type="ECO:0000313" key="9">
    <source>
        <dbReference type="Proteomes" id="UP000319756"/>
    </source>
</evidence>
<feature type="transmembrane region" description="Helical" evidence="5">
    <location>
        <begin position="100"/>
        <end position="123"/>
    </location>
</feature>
<dbReference type="InterPro" id="IPR052165">
    <property type="entry name" value="Membrane_assoc_protease"/>
</dbReference>
<feature type="transmembrane region" description="Helical" evidence="5">
    <location>
        <begin position="6"/>
        <end position="22"/>
    </location>
</feature>
<dbReference type="KEGG" id="sale:EPH95_00290"/>
<sequence length="213" mass="23068">MEWLNISVFGFLVVFLATMFFLGELLVKARGIFGIIGFSLITLYFAHHIGDTSGLWVVILYAAGLALIVTDGKVLGDGTLSFIGVVLMIVGLTVPAPDLMYAFLVGFAVILGGLASFFFTKVFPNREMWSKMTLTETMSSEEGYNSMNEGYSDLVGKEGTTLTDFRPIGTVEIEGQTYSATTGAAWLEKNTEVKVTSVDGTRIVVSPNKTNEA</sequence>
<evidence type="ECO:0000256" key="2">
    <source>
        <dbReference type="ARBA" id="ARBA00022692"/>
    </source>
</evidence>
<proteinExistence type="predicted"/>
<protein>
    <submittedName>
        <fullName evidence="8">Nodulation protein NfeD</fullName>
    </submittedName>
</protein>
<dbReference type="InterPro" id="IPR056739">
    <property type="entry name" value="NfeD_membrane"/>
</dbReference>
<keyword evidence="2 5" id="KW-0812">Transmembrane</keyword>
<dbReference type="GO" id="GO:0005886">
    <property type="term" value="C:plasma membrane"/>
    <property type="evidence" value="ECO:0007669"/>
    <property type="project" value="TreeGrafter"/>
</dbReference>
<dbReference type="AlphaFoldDB" id="A0A514LD80"/>
<dbReference type="InterPro" id="IPR002810">
    <property type="entry name" value="NfeD-like_C"/>
</dbReference>
<evidence type="ECO:0000256" key="5">
    <source>
        <dbReference type="SAM" id="Phobius"/>
    </source>
</evidence>